<evidence type="ECO:0000313" key="1">
    <source>
        <dbReference type="EMBL" id="ACB54481.1"/>
    </source>
</evidence>
<keyword evidence="2" id="KW-1185">Reference proteome</keyword>
<protein>
    <submittedName>
        <fullName evidence="1">Uncharacterized protein</fullName>
    </submittedName>
</protein>
<name>B1X2X0_CROS5</name>
<proteinExistence type="predicted"/>
<dbReference type="eggNOG" id="ENOG50332I5">
    <property type="taxonomic scope" value="Bacteria"/>
</dbReference>
<dbReference type="HOGENOM" id="CLU_159207_0_0_3"/>
<organism evidence="1 2">
    <name type="scientific">Crocosphaera subtropica (strain ATCC 51142 / BH68)</name>
    <name type="common">Cyanothece sp. (strain ATCC 51142)</name>
    <dbReference type="NCBI Taxonomy" id="43989"/>
    <lineage>
        <taxon>Bacteria</taxon>
        <taxon>Bacillati</taxon>
        <taxon>Cyanobacteriota</taxon>
        <taxon>Cyanophyceae</taxon>
        <taxon>Oscillatoriophycideae</taxon>
        <taxon>Chroococcales</taxon>
        <taxon>Aphanothecaceae</taxon>
        <taxon>Crocosphaera</taxon>
        <taxon>Crocosphaera subtropica</taxon>
    </lineage>
</organism>
<dbReference type="Proteomes" id="UP000001203">
    <property type="component" value="Chromosome linear"/>
</dbReference>
<reference evidence="1 2" key="1">
    <citation type="journal article" date="2008" name="Proc. Natl. Acad. Sci. U.S.A.">
        <title>The genome of Cyanothece 51142, a unicellular diazotrophic cyanobacterium important in the marine nitrogen cycle.</title>
        <authorList>
            <person name="Welsh E.A."/>
            <person name="Liberton M."/>
            <person name="Stoeckel J."/>
            <person name="Loh T."/>
            <person name="Elvitigala T."/>
            <person name="Wang C."/>
            <person name="Wollam A."/>
            <person name="Fulton R.S."/>
            <person name="Clifton S.W."/>
            <person name="Jacobs J.M."/>
            <person name="Aurora R."/>
            <person name="Ghosh B.K."/>
            <person name="Sherman L.A."/>
            <person name="Smith R.D."/>
            <person name="Wilson R.K."/>
            <person name="Pakrasi H.B."/>
        </authorList>
    </citation>
    <scope>NUCLEOTIDE SEQUENCE [LARGE SCALE GENOMIC DNA]</scope>
    <source>
        <strain evidence="2">ATCC 51142 / BH68</strain>
    </source>
</reference>
<dbReference type="STRING" id="43989.cce_5135"/>
<accession>B1X2X0</accession>
<dbReference type="EMBL" id="CP000807">
    <property type="protein sequence ID" value="ACB54481.1"/>
    <property type="molecule type" value="Genomic_DNA"/>
</dbReference>
<dbReference type="KEGG" id="cyt:cce_5135"/>
<sequence length="125" mass="14519">MIRKKDKNMSKNQFFSLNNSLPPVFLDWDLGRELDDVASQYFYQDCEPSTQKLLSHCGWYLSSFFEEPTLVITCNEQVTNWLILKQLMPLATVLYKWLKTAHIRIYPPTGEGTFLDIPITDVPLG</sequence>
<evidence type="ECO:0000313" key="2">
    <source>
        <dbReference type="Proteomes" id="UP000001203"/>
    </source>
</evidence>
<gene>
    <name evidence="1" type="ordered locus">cce_5135</name>
</gene>
<dbReference type="AlphaFoldDB" id="B1X2X0"/>